<name>A0A0F9VT57_9ZZZZ</name>
<evidence type="ECO:0000313" key="1">
    <source>
        <dbReference type="EMBL" id="KKN68928.1"/>
    </source>
</evidence>
<reference evidence="1" key="1">
    <citation type="journal article" date="2015" name="Nature">
        <title>Complex archaea that bridge the gap between prokaryotes and eukaryotes.</title>
        <authorList>
            <person name="Spang A."/>
            <person name="Saw J.H."/>
            <person name="Jorgensen S.L."/>
            <person name="Zaremba-Niedzwiedzka K."/>
            <person name="Martijn J."/>
            <person name="Lind A.E."/>
            <person name="van Eijk R."/>
            <person name="Schleper C."/>
            <person name="Guy L."/>
            <person name="Ettema T.J."/>
        </authorList>
    </citation>
    <scope>NUCLEOTIDE SEQUENCE</scope>
</reference>
<sequence>MTAAAKQPAIELPSLTVEETALIERIRRGTTSLVAIREYLTFLTRRRRVIDALAKETCPEWPAVKGAGR</sequence>
<organism evidence="1">
    <name type="scientific">marine sediment metagenome</name>
    <dbReference type="NCBI Taxonomy" id="412755"/>
    <lineage>
        <taxon>unclassified sequences</taxon>
        <taxon>metagenomes</taxon>
        <taxon>ecological metagenomes</taxon>
    </lineage>
</organism>
<proteinExistence type="predicted"/>
<protein>
    <submittedName>
        <fullName evidence="1">Uncharacterized protein</fullName>
    </submittedName>
</protein>
<dbReference type="EMBL" id="LAZR01000436">
    <property type="protein sequence ID" value="KKN68928.1"/>
    <property type="molecule type" value="Genomic_DNA"/>
</dbReference>
<comment type="caution">
    <text evidence="1">The sequence shown here is derived from an EMBL/GenBank/DDBJ whole genome shotgun (WGS) entry which is preliminary data.</text>
</comment>
<accession>A0A0F9VT57</accession>
<dbReference type="AlphaFoldDB" id="A0A0F9VT57"/>
<gene>
    <name evidence="1" type="ORF">LCGC14_0445850</name>
</gene>